<dbReference type="Proteomes" id="UP001161580">
    <property type="component" value="Unassembled WGS sequence"/>
</dbReference>
<keyword evidence="2" id="KW-0378">Hydrolase</keyword>
<protein>
    <submittedName>
        <fullName evidence="2">Alpha/beta hydrolase</fullName>
    </submittedName>
</protein>
<keyword evidence="3" id="KW-1185">Reference proteome</keyword>
<dbReference type="AlphaFoldDB" id="A0AAE3QB80"/>
<gene>
    <name evidence="2" type="ORF">MRS75_00925</name>
</gene>
<evidence type="ECO:0000313" key="3">
    <source>
        <dbReference type="Proteomes" id="UP001161580"/>
    </source>
</evidence>
<dbReference type="Gene3D" id="3.40.50.1820">
    <property type="entry name" value="alpha/beta hydrolase"/>
    <property type="match status" value="1"/>
</dbReference>
<name>A0AAE3QB80_9HYPH</name>
<proteinExistence type="predicted"/>
<sequence>MDSILLDMPDNPVPDNHTAGYFAGHAGRKLRYAVFRSHEPVARGTVVLVQGRNECIEKYYELVRELTARGLWVATYDLRGQGGSERLIKNPLPGYVRRFADYEQDLEIFLETVVLPDTRLPFFLVAHSTGALIALSAAPRLANRIDRMAMTAPFLGIANLRMPKVVAYWLLTFLSTIGFAQKPYGKDLRKQPFEDNPLTSDPGRFDRNNAIAAARPELTVGPPAIRWIREAMKTIRRVTQPEHLRAITIPTIMISPVNDAVVSFAAQEDVSRDFRAGFFIPVYGSRHEILQERDIYRAQAIAAINAFIPGSDAEVAGAELQLAD</sequence>
<evidence type="ECO:0000259" key="1">
    <source>
        <dbReference type="Pfam" id="PF12146"/>
    </source>
</evidence>
<dbReference type="InterPro" id="IPR022742">
    <property type="entry name" value="Hydrolase_4"/>
</dbReference>
<dbReference type="PANTHER" id="PTHR11614">
    <property type="entry name" value="PHOSPHOLIPASE-RELATED"/>
    <property type="match status" value="1"/>
</dbReference>
<dbReference type="GO" id="GO:0016787">
    <property type="term" value="F:hydrolase activity"/>
    <property type="evidence" value="ECO:0007669"/>
    <property type="project" value="UniProtKB-KW"/>
</dbReference>
<dbReference type="RefSeq" id="WP_311784827.1">
    <property type="nucleotide sequence ID" value="NZ_JALDYY010000001.1"/>
</dbReference>
<reference evidence="2" key="1">
    <citation type="submission" date="2022-03" db="EMBL/GenBank/DDBJ databases">
        <title>Fererhizobium litorale gen. nov., sp. nov., isolated from sandy sediments of the Sea of Japan seashore.</title>
        <authorList>
            <person name="Romanenko L."/>
            <person name="Kurilenko V."/>
            <person name="Otstavnykh N."/>
            <person name="Svetashev V."/>
            <person name="Tekutyeva L."/>
            <person name="Isaeva M."/>
            <person name="Mikhailov V."/>
        </authorList>
    </citation>
    <scope>NUCLEOTIDE SEQUENCE</scope>
    <source>
        <strain evidence="2">KMM 9576</strain>
    </source>
</reference>
<dbReference type="Pfam" id="PF12146">
    <property type="entry name" value="Hydrolase_4"/>
    <property type="match status" value="1"/>
</dbReference>
<dbReference type="EMBL" id="JALDYZ010000001">
    <property type="protein sequence ID" value="MDI7920640.1"/>
    <property type="molecule type" value="Genomic_DNA"/>
</dbReference>
<dbReference type="InterPro" id="IPR051044">
    <property type="entry name" value="MAG_DAG_Lipase"/>
</dbReference>
<dbReference type="InterPro" id="IPR029058">
    <property type="entry name" value="AB_hydrolase_fold"/>
</dbReference>
<evidence type="ECO:0000313" key="2">
    <source>
        <dbReference type="EMBL" id="MDI7920640.1"/>
    </source>
</evidence>
<comment type="caution">
    <text evidence="2">The sequence shown here is derived from an EMBL/GenBank/DDBJ whole genome shotgun (WGS) entry which is preliminary data.</text>
</comment>
<organism evidence="2 3">
    <name type="scientific">Ferirhizobium litorale</name>
    <dbReference type="NCBI Taxonomy" id="2927786"/>
    <lineage>
        <taxon>Bacteria</taxon>
        <taxon>Pseudomonadati</taxon>
        <taxon>Pseudomonadota</taxon>
        <taxon>Alphaproteobacteria</taxon>
        <taxon>Hyphomicrobiales</taxon>
        <taxon>Rhizobiaceae</taxon>
        <taxon>Ferirhizobium</taxon>
    </lineage>
</organism>
<accession>A0AAE3QB80</accession>
<dbReference type="SUPFAM" id="SSF53474">
    <property type="entry name" value="alpha/beta-Hydrolases"/>
    <property type="match status" value="1"/>
</dbReference>
<feature type="domain" description="Serine aminopeptidase S33" evidence="1">
    <location>
        <begin position="42"/>
        <end position="294"/>
    </location>
</feature>